<dbReference type="EMBL" id="SEKV01000074">
    <property type="protein sequence ID" value="TFY65260.1"/>
    <property type="molecule type" value="Genomic_DNA"/>
</dbReference>
<dbReference type="EMBL" id="JADCUA010000006">
    <property type="protein sequence ID" value="KAH9839067.1"/>
    <property type="molecule type" value="Genomic_DNA"/>
</dbReference>
<gene>
    <name evidence="2" type="ORF">C8Q71DRAFT_806083</name>
    <name evidence="3" type="ORF">EVJ58_g2096</name>
</gene>
<dbReference type="Proteomes" id="UP000814176">
    <property type="component" value="Unassembled WGS sequence"/>
</dbReference>
<dbReference type="Proteomes" id="UP000298390">
    <property type="component" value="Unassembled WGS sequence"/>
</dbReference>
<feature type="domain" description="DUF6593" evidence="1">
    <location>
        <begin position="61"/>
        <end position="176"/>
    </location>
</feature>
<dbReference type="RefSeq" id="XP_047780822.1">
    <property type="nucleotide sequence ID" value="XM_047925992.1"/>
</dbReference>
<comment type="caution">
    <text evidence="3">The sequence shown here is derived from an EMBL/GenBank/DDBJ whole genome shotgun (WGS) entry which is preliminary data.</text>
</comment>
<dbReference type="AlphaFoldDB" id="A0A4Y9YU38"/>
<evidence type="ECO:0000313" key="5">
    <source>
        <dbReference type="Proteomes" id="UP000814176"/>
    </source>
</evidence>
<dbReference type="OrthoDB" id="3242031at2759"/>
<accession>A0A4Y9YU38</accession>
<reference evidence="3 4" key="1">
    <citation type="submission" date="2019-01" db="EMBL/GenBank/DDBJ databases">
        <title>Genome sequencing of the rare red list fungi Fomitopsis rosea.</title>
        <authorList>
            <person name="Buettner E."/>
            <person name="Kellner H."/>
        </authorList>
    </citation>
    <scope>NUCLEOTIDE SEQUENCE [LARGE SCALE GENOMIC DNA]</scope>
    <source>
        <strain evidence="3 4">DSM 105464</strain>
    </source>
</reference>
<organism evidence="3 4">
    <name type="scientific">Rhodofomes roseus</name>
    <dbReference type="NCBI Taxonomy" id="34475"/>
    <lineage>
        <taxon>Eukaryota</taxon>
        <taxon>Fungi</taxon>
        <taxon>Dikarya</taxon>
        <taxon>Basidiomycota</taxon>
        <taxon>Agaricomycotina</taxon>
        <taxon>Agaricomycetes</taxon>
        <taxon>Polyporales</taxon>
        <taxon>Rhodofomes</taxon>
    </lineage>
</organism>
<proteinExistence type="predicted"/>
<evidence type="ECO:0000313" key="3">
    <source>
        <dbReference type="EMBL" id="TFY65260.1"/>
    </source>
</evidence>
<evidence type="ECO:0000313" key="2">
    <source>
        <dbReference type="EMBL" id="KAH9839067.1"/>
    </source>
</evidence>
<dbReference type="GeneID" id="72006724"/>
<keyword evidence="5" id="KW-1185">Reference proteome</keyword>
<evidence type="ECO:0000259" key="1">
    <source>
        <dbReference type="Pfam" id="PF20236"/>
    </source>
</evidence>
<reference evidence="2 5" key="2">
    <citation type="journal article" date="2021" name="Environ. Microbiol.">
        <title>Gene family expansions and transcriptome signatures uncover fungal adaptations to wood decay.</title>
        <authorList>
            <person name="Hage H."/>
            <person name="Miyauchi S."/>
            <person name="Viragh M."/>
            <person name="Drula E."/>
            <person name="Min B."/>
            <person name="Chaduli D."/>
            <person name="Navarro D."/>
            <person name="Favel A."/>
            <person name="Norest M."/>
            <person name="Lesage-Meessen L."/>
            <person name="Balint B."/>
            <person name="Merenyi Z."/>
            <person name="de Eugenio L."/>
            <person name="Morin E."/>
            <person name="Martinez A.T."/>
            <person name="Baldrian P."/>
            <person name="Stursova M."/>
            <person name="Martinez M.J."/>
            <person name="Novotny C."/>
            <person name="Magnuson J.K."/>
            <person name="Spatafora J.W."/>
            <person name="Maurice S."/>
            <person name="Pangilinan J."/>
            <person name="Andreopoulos W."/>
            <person name="LaButti K."/>
            <person name="Hundley H."/>
            <person name="Na H."/>
            <person name="Kuo A."/>
            <person name="Barry K."/>
            <person name="Lipzen A."/>
            <person name="Henrissat B."/>
            <person name="Riley R."/>
            <person name="Ahrendt S."/>
            <person name="Nagy L.G."/>
            <person name="Grigoriev I.V."/>
            <person name="Martin F."/>
            <person name="Rosso M.N."/>
        </authorList>
    </citation>
    <scope>NUCLEOTIDE SEQUENCE [LARGE SCALE GENOMIC DNA]</scope>
    <source>
        <strain evidence="2 5">CIRM-BRFM 1785</strain>
    </source>
</reference>
<sequence length="182" mass="20066">MTSCGLPFFLEDQTGELTGSEFVDLYNRMRLSLRCTLRDVSHTAYMIYDLSSRPNAFSAPLACLDFGANRALGTVKIGNGESVNMNQYLTKAGGSGGQKGRKFRASDGQEYRWSHQSKGDEEWSCTNASNYHVASYCLKSPDEPKYAGSSGCVLTVEESYSNIVGELLASLIIMRHIAKYNL</sequence>
<dbReference type="InterPro" id="IPR046528">
    <property type="entry name" value="DUF6593"/>
</dbReference>
<evidence type="ECO:0000313" key="4">
    <source>
        <dbReference type="Proteomes" id="UP000298390"/>
    </source>
</evidence>
<protein>
    <recommendedName>
        <fullName evidence="1">DUF6593 domain-containing protein</fullName>
    </recommendedName>
</protein>
<dbReference type="Pfam" id="PF20236">
    <property type="entry name" value="DUF6593"/>
    <property type="match status" value="1"/>
</dbReference>
<name>A0A4Y9YU38_9APHY</name>